<evidence type="ECO:0000313" key="2">
    <source>
        <dbReference type="Proteomes" id="UP000821853"/>
    </source>
</evidence>
<dbReference type="VEuPathDB" id="VectorBase:HLOH_048395"/>
<organism evidence="1 2">
    <name type="scientific">Haemaphysalis longicornis</name>
    <name type="common">Bush tick</name>
    <dbReference type="NCBI Taxonomy" id="44386"/>
    <lineage>
        <taxon>Eukaryota</taxon>
        <taxon>Metazoa</taxon>
        <taxon>Ecdysozoa</taxon>
        <taxon>Arthropoda</taxon>
        <taxon>Chelicerata</taxon>
        <taxon>Arachnida</taxon>
        <taxon>Acari</taxon>
        <taxon>Parasitiformes</taxon>
        <taxon>Ixodida</taxon>
        <taxon>Ixodoidea</taxon>
        <taxon>Ixodidae</taxon>
        <taxon>Haemaphysalinae</taxon>
        <taxon>Haemaphysalis</taxon>
    </lineage>
</organism>
<accession>A0A9J6FUZ6</accession>
<reference evidence="1 2" key="1">
    <citation type="journal article" date="2020" name="Cell">
        <title>Large-Scale Comparative Analyses of Tick Genomes Elucidate Their Genetic Diversity and Vector Capacities.</title>
        <authorList>
            <consortium name="Tick Genome and Microbiome Consortium (TIGMIC)"/>
            <person name="Jia N."/>
            <person name="Wang J."/>
            <person name="Shi W."/>
            <person name="Du L."/>
            <person name="Sun Y."/>
            <person name="Zhan W."/>
            <person name="Jiang J.F."/>
            <person name="Wang Q."/>
            <person name="Zhang B."/>
            <person name="Ji P."/>
            <person name="Bell-Sakyi L."/>
            <person name="Cui X.M."/>
            <person name="Yuan T.T."/>
            <person name="Jiang B.G."/>
            <person name="Yang W.F."/>
            <person name="Lam T.T."/>
            <person name="Chang Q.C."/>
            <person name="Ding S.J."/>
            <person name="Wang X.J."/>
            <person name="Zhu J.G."/>
            <person name="Ruan X.D."/>
            <person name="Zhao L."/>
            <person name="Wei J.T."/>
            <person name="Ye R.Z."/>
            <person name="Que T.C."/>
            <person name="Du C.H."/>
            <person name="Zhou Y.H."/>
            <person name="Cheng J.X."/>
            <person name="Dai P.F."/>
            <person name="Guo W.B."/>
            <person name="Han X.H."/>
            <person name="Huang E.J."/>
            <person name="Li L.F."/>
            <person name="Wei W."/>
            <person name="Gao Y.C."/>
            <person name="Liu J.Z."/>
            <person name="Shao H.Z."/>
            <person name="Wang X."/>
            <person name="Wang C.C."/>
            <person name="Yang T.C."/>
            <person name="Huo Q.B."/>
            <person name="Li W."/>
            <person name="Chen H.Y."/>
            <person name="Chen S.E."/>
            <person name="Zhou L.G."/>
            <person name="Ni X.B."/>
            <person name="Tian J.H."/>
            <person name="Sheng Y."/>
            <person name="Liu T."/>
            <person name="Pan Y.S."/>
            <person name="Xia L.Y."/>
            <person name="Li J."/>
            <person name="Zhao F."/>
            <person name="Cao W.C."/>
        </authorList>
    </citation>
    <scope>NUCLEOTIDE SEQUENCE [LARGE SCALE GENOMIC DNA]</scope>
    <source>
        <strain evidence="1">HaeL-2018</strain>
    </source>
</reference>
<comment type="caution">
    <text evidence="1">The sequence shown here is derived from an EMBL/GenBank/DDBJ whole genome shotgun (WGS) entry which is preliminary data.</text>
</comment>
<keyword evidence="2" id="KW-1185">Reference proteome</keyword>
<proteinExistence type="predicted"/>
<dbReference type="EMBL" id="JABSTR010000004">
    <property type="protein sequence ID" value="KAH9366128.1"/>
    <property type="molecule type" value="Genomic_DNA"/>
</dbReference>
<dbReference type="Proteomes" id="UP000821853">
    <property type="component" value="Chromosome 2"/>
</dbReference>
<name>A0A9J6FUZ6_HAELO</name>
<evidence type="ECO:0000313" key="1">
    <source>
        <dbReference type="EMBL" id="KAH9366128.1"/>
    </source>
</evidence>
<protein>
    <submittedName>
        <fullName evidence="1">Uncharacterized protein</fullName>
    </submittedName>
</protein>
<dbReference type="OrthoDB" id="6505335at2759"/>
<dbReference type="AlphaFoldDB" id="A0A9J6FUZ6"/>
<sequence>MDVSSAVAVLNQSVCAAIRVLVSLGQLKDQATATAWFVEQVFKWFSLLTSRYIGSAMSHFKPQAHEEAVTFLKEFASMSAWVTIRKGSERDQFKPVQTGVLITTTSALKIQHQLLSVYRFRFLLLCRLTEDALENIFSCVRG</sequence>
<gene>
    <name evidence="1" type="ORF">HPB48_019908</name>
</gene>